<gene>
    <name evidence="4" type="ORF">EI982_09685</name>
</gene>
<protein>
    <submittedName>
        <fullName evidence="4">Phosphate ABC transporter substrate-binding protein</fullName>
    </submittedName>
</protein>
<feature type="compositionally biased region" description="Gly residues" evidence="2">
    <location>
        <begin position="28"/>
        <end position="41"/>
    </location>
</feature>
<keyword evidence="5" id="KW-1185">Reference proteome</keyword>
<dbReference type="EMBL" id="CP034345">
    <property type="protein sequence ID" value="QGX95043.1"/>
    <property type="molecule type" value="Genomic_DNA"/>
</dbReference>
<reference evidence="4 5" key="1">
    <citation type="submission" date="2018-12" db="EMBL/GenBank/DDBJ databases">
        <title>Complete genome sequence of Haloplanus rallus MBLA0036.</title>
        <authorList>
            <person name="Nam Y.-d."/>
            <person name="Kang J."/>
            <person name="Chung W.-H."/>
            <person name="Park Y.S."/>
        </authorList>
    </citation>
    <scope>NUCLEOTIDE SEQUENCE [LARGE SCALE GENOMIC DNA]</scope>
    <source>
        <strain evidence="4 5">MBLA0036</strain>
    </source>
</reference>
<dbReference type="SUPFAM" id="SSF53850">
    <property type="entry name" value="Periplasmic binding protein-like II"/>
    <property type="match status" value="1"/>
</dbReference>
<feature type="compositionally biased region" description="Low complexity" evidence="2">
    <location>
        <begin position="55"/>
        <end position="76"/>
    </location>
</feature>
<dbReference type="PANTHER" id="PTHR30570:SF1">
    <property type="entry name" value="PHOSPHATE-BINDING PROTEIN PSTS"/>
    <property type="match status" value="1"/>
</dbReference>
<dbReference type="Proteomes" id="UP000428325">
    <property type="component" value="Chromosome"/>
</dbReference>
<sequence length="418" mass="44188">MSDNSGDQRDRFSRRTFIATTGVVGMAGLAGCGGQSGGGEGGDGDDGGESDPAPTATETESGMSGESAGTESSGEGPNTSLLNAEGSSTVYPISNTGSSYWNSNAPPSDGEYWGSNSESTVPGWSQLGEPDMLLADYFASKFGFEPTEQRSSPPFQTTIGLSHSGTGCEAVTEGLVDIGNSSGPITAELDWSEEQAQNTVVDNVVGRDGQPVVVSSDVVDAGVTQLTGEQVRGIYQDEITNWSEIEGIDYDQEIYAIGRAEGSGTDTSFRLNMLGSADASMSGVDTRFGQNQQVAQAVSQNEGAIAYMALAFTSETVTPIAINFDGTLYEPDRDAENTIFDSEYPLNRDLHMYTLIEDSNPDGGGYDAREAAFINMFLNEFGQTVFVEGNNYIPLPTSDLRAMKEQVSPLATEDLIMP</sequence>
<dbReference type="KEGG" id="hra:EI982_09685"/>
<evidence type="ECO:0000256" key="1">
    <source>
        <dbReference type="ARBA" id="ARBA00022729"/>
    </source>
</evidence>
<dbReference type="InterPro" id="IPR024370">
    <property type="entry name" value="PBP_domain"/>
</dbReference>
<evidence type="ECO:0000313" key="5">
    <source>
        <dbReference type="Proteomes" id="UP000428325"/>
    </source>
</evidence>
<feature type="domain" description="PBP" evidence="3">
    <location>
        <begin position="151"/>
        <end position="366"/>
    </location>
</feature>
<evidence type="ECO:0000313" key="4">
    <source>
        <dbReference type="EMBL" id="QGX95043.1"/>
    </source>
</evidence>
<dbReference type="AlphaFoldDB" id="A0A6B9FG65"/>
<proteinExistence type="predicted"/>
<organism evidence="4 5">
    <name type="scientific">Haloplanus rallus</name>
    <dbReference type="NCBI Taxonomy" id="1816183"/>
    <lineage>
        <taxon>Archaea</taxon>
        <taxon>Methanobacteriati</taxon>
        <taxon>Methanobacteriota</taxon>
        <taxon>Stenosarchaea group</taxon>
        <taxon>Halobacteria</taxon>
        <taxon>Halobacteriales</taxon>
        <taxon>Haloferacaceae</taxon>
        <taxon>Haloplanus</taxon>
    </lineage>
</organism>
<feature type="compositionally biased region" description="Polar residues" evidence="2">
    <location>
        <begin position="77"/>
        <end position="89"/>
    </location>
</feature>
<dbReference type="Pfam" id="PF12849">
    <property type="entry name" value="PBP_like_2"/>
    <property type="match status" value="1"/>
</dbReference>
<dbReference type="PANTHER" id="PTHR30570">
    <property type="entry name" value="PERIPLASMIC PHOSPHATE BINDING COMPONENT OF PHOSPHATE ABC TRANSPORTER"/>
    <property type="match status" value="1"/>
</dbReference>
<dbReference type="PROSITE" id="PS51318">
    <property type="entry name" value="TAT"/>
    <property type="match status" value="1"/>
</dbReference>
<dbReference type="GeneID" id="43369808"/>
<dbReference type="InterPro" id="IPR006311">
    <property type="entry name" value="TAT_signal"/>
</dbReference>
<accession>A0A6B9FG65</accession>
<dbReference type="RefSeq" id="WP_157689499.1">
    <property type="nucleotide sequence ID" value="NZ_CP034345.1"/>
</dbReference>
<evidence type="ECO:0000256" key="2">
    <source>
        <dbReference type="SAM" id="MobiDB-lite"/>
    </source>
</evidence>
<feature type="compositionally biased region" description="Basic and acidic residues" evidence="2">
    <location>
        <begin position="1"/>
        <end position="13"/>
    </location>
</feature>
<evidence type="ECO:0000259" key="3">
    <source>
        <dbReference type="Pfam" id="PF12849"/>
    </source>
</evidence>
<dbReference type="OrthoDB" id="10255at2157"/>
<dbReference type="Gene3D" id="3.40.190.10">
    <property type="entry name" value="Periplasmic binding protein-like II"/>
    <property type="match status" value="2"/>
</dbReference>
<keyword evidence="1" id="KW-0732">Signal</keyword>
<dbReference type="InterPro" id="IPR050811">
    <property type="entry name" value="Phosphate_ABC_transporter"/>
</dbReference>
<name>A0A6B9FG65_9EURY</name>
<feature type="region of interest" description="Disordered" evidence="2">
    <location>
        <begin position="1"/>
        <end position="89"/>
    </location>
</feature>